<evidence type="ECO:0000256" key="5">
    <source>
        <dbReference type="ARBA" id="ARBA00022801"/>
    </source>
</evidence>
<comment type="subunit">
    <text evidence="2 7">Heterodimer of SbcC and SbcD.</text>
</comment>
<dbReference type="RefSeq" id="WP_073615258.1">
    <property type="nucleotide sequence ID" value="NZ_FRFE01000022.1"/>
</dbReference>
<dbReference type="InterPro" id="IPR050535">
    <property type="entry name" value="DNA_Repair-Maintenance_Comp"/>
</dbReference>
<evidence type="ECO:0000259" key="9">
    <source>
        <dbReference type="Pfam" id="PF12320"/>
    </source>
</evidence>
<proteinExistence type="inferred from homology"/>
<evidence type="ECO:0000256" key="6">
    <source>
        <dbReference type="ARBA" id="ARBA00022839"/>
    </source>
</evidence>
<evidence type="ECO:0000313" key="10">
    <source>
        <dbReference type="EMBL" id="SHO51067.1"/>
    </source>
</evidence>
<evidence type="ECO:0000256" key="4">
    <source>
        <dbReference type="ARBA" id="ARBA00022722"/>
    </source>
</evidence>
<gene>
    <name evidence="7" type="primary">sbcD</name>
    <name evidence="10" type="ORF">SAMN02745220_03814</name>
</gene>
<organism evidence="10 11">
    <name type="scientific">Desulfopila aestuarii DSM 18488</name>
    <dbReference type="NCBI Taxonomy" id="1121416"/>
    <lineage>
        <taxon>Bacteria</taxon>
        <taxon>Pseudomonadati</taxon>
        <taxon>Thermodesulfobacteriota</taxon>
        <taxon>Desulfobulbia</taxon>
        <taxon>Desulfobulbales</taxon>
        <taxon>Desulfocapsaceae</taxon>
        <taxon>Desulfopila</taxon>
    </lineage>
</organism>
<dbReference type="InterPro" id="IPR004843">
    <property type="entry name" value="Calcineurin-like_PHP"/>
</dbReference>
<dbReference type="Pfam" id="PF00149">
    <property type="entry name" value="Metallophos"/>
    <property type="match status" value="1"/>
</dbReference>
<keyword evidence="7" id="KW-0235">DNA replication</keyword>
<dbReference type="GO" id="GO:0004519">
    <property type="term" value="F:endonuclease activity"/>
    <property type="evidence" value="ECO:0007669"/>
    <property type="project" value="UniProtKB-KW"/>
</dbReference>
<reference evidence="10 11" key="1">
    <citation type="submission" date="2016-12" db="EMBL/GenBank/DDBJ databases">
        <authorList>
            <person name="Song W.-J."/>
            <person name="Kurnit D.M."/>
        </authorList>
    </citation>
    <scope>NUCLEOTIDE SEQUENCE [LARGE SCALE GENOMIC DNA]</scope>
    <source>
        <strain evidence="10 11">DSM 18488</strain>
    </source>
</reference>
<dbReference type="NCBIfam" id="TIGR00619">
    <property type="entry name" value="sbcd"/>
    <property type="match status" value="1"/>
</dbReference>
<dbReference type="GO" id="GO:0008408">
    <property type="term" value="F:3'-5' exonuclease activity"/>
    <property type="evidence" value="ECO:0007669"/>
    <property type="project" value="InterPro"/>
</dbReference>
<evidence type="ECO:0000256" key="3">
    <source>
        <dbReference type="ARBA" id="ARBA00013365"/>
    </source>
</evidence>
<dbReference type="STRING" id="1121416.SAMN02745220_03814"/>
<evidence type="ECO:0000259" key="8">
    <source>
        <dbReference type="Pfam" id="PF00149"/>
    </source>
</evidence>
<comment type="similarity">
    <text evidence="1 7">Belongs to the SbcD family.</text>
</comment>
<keyword evidence="5 7" id="KW-0378">Hydrolase</keyword>
<dbReference type="CDD" id="cd00840">
    <property type="entry name" value="MPP_Mre11_N"/>
    <property type="match status" value="1"/>
</dbReference>
<evidence type="ECO:0000256" key="1">
    <source>
        <dbReference type="ARBA" id="ARBA00010555"/>
    </source>
</evidence>
<name>A0A1M7YEK1_9BACT</name>
<comment type="function">
    <text evidence="7">SbcCD cleaves DNA hairpin structures. These structures can inhibit DNA replication and are intermediates in certain DNA recombination reactions. The complex acts as a 3'-&gt;5' double strand exonuclease that can open hairpins. It also has a 5' single-strand endonuclease activity.</text>
</comment>
<keyword evidence="7" id="KW-0233">DNA recombination</keyword>
<feature type="domain" description="Calcineurin-like phosphoesterase" evidence="8">
    <location>
        <begin position="1"/>
        <end position="235"/>
    </location>
</feature>
<accession>A0A1M7YEK1</accession>
<dbReference type="OrthoDB" id="9773856at2"/>
<dbReference type="Pfam" id="PF12320">
    <property type="entry name" value="SbcD_C"/>
    <property type="match status" value="1"/>
</dbReference>
<dbReference type="Proteomes" id="UP000184603">
    <property type="component" value="Unassembled WGS sequence"/>
</dbReference>
<dbReference type="SUPFAM" id="SSF56300">
    <property type="entry name" value="Metallo-dependent phosphatases"/>
    <property type="match status" value="1"/>
</dbReference>
<keyword evidence="7" id="KW-0255">Endonuclease</keyword>
<dbReference type="GO" id="GO:0006260">
    <property type="term" value="P:DNA replication"/>
    <property type="evidence" value="ECO:0007669"/>
    <property type="project" value="UniProtKB-KW"/>
</dbReference>
<dbReference type="EMBL" id="FRFE01000022">
    <property type="protein sequence ID" value="SHO51067.1"/>
    <property type="molecule type" value="Genomic_DNA"/>
</dbReference>
<keyword evidence="11" id="KW-1185">Reference proteome</keyword>
<evidence type="ECO:0000256" key="2">
    <source>
        <dbReference type="ARBA" id="ARBA00011322"/>
    </source>
</evidence>
<dbReference type="InterPro" id="IPR026843">
    <property type="entry name" value="SbcD_C"/>
</dbReference>
<protein>
    <recommendedName>
        <fullName evidence="3 7">Nuclease SbcCD subunit D</fullName>
    </recommendedName>
</protein>
<sequence>MNILHTSDWHIGRTLYGRKRYDEFAAFLDWLVHTIEEHHIDVLIVAGDIFDTSTPSNRAQQLYYRFLQEVSAGCCRHVIIIGGNHDSPSLLEAPKELLRYFQIHVVGRAADNIEYEVLVLKDEKGNDELIVCAIPYLRDREIRNARAGEDIDDKNRNLIEGIATHYQKVVAFANGLRQASDHFLPIIATGHLFMVGGKKVEGDGVRDLYVGSLAHVDGTILPPEIDYLALGHLHSAQMVAQDPTRRYSGSPLPMSFGEAEKVKQVLLVTLTENDVAVTPITVPNFQRLETVRGNIEEIVKKIETLKKEQQPVWLEVIYDGTELVSQLQLTLRETVADSPLEILRIVNNRLIARILESTVPQETLDTLSEEAVFHRCLEAHNIPEGQHEELLHLFGETLQAITDEDKQAE</sequence>
<keyword evidence="4 7" id="KW-0540">Nuclease</keyword>
<dbReference type="PANTHER" id="PTHR30337">
    <property type="entry name" value="COMPONENT OF ATP-DEPENDENT DSDNA EXONUCLEASE"/>
    <property type="match status" value="1"/>
</dbReference>
<dbReference type="PANTHER" id="PTHR30337:SF0">
    <property type="entry name" value="NUCLEASE SBCCD SUBUNIT D"/>
    <property type="match status" value="1"/>
</dbReference>
<dbReference type="GO" id="GO:0006310">
    <property type="term" value="P:DNA recombination"/>
    <property type="evidence" value="ECO:0007669"/>
    <property type="project" value="UniProtKB-KW"/>
</dbReference>
<dbReference type="AlphaFoldDB" id="A0A1M7YEK1"/>
<evidence type="ECO:0000313" key="11">
    <source>
        <dbReference type="Proteomes" id="UP000184603"/>
    </source>
</evidence>
<dbReference type="Gene3D" id="3.30.160.720">
    <property type="match status" value="1"/>
</dbReference>
<dbReference type="Gene3D" id="3.60.21.10">
    <property type="match status" value="1"/>
</dbReference>
<feature type="domain" description="Nuclease SbcCD subunit D C-terminal" evidence="9">
    <location>
        <begin position="285"/>
        <end position="380"/>
    </location>
</feature>
<dbReference type="InterPro" id="IPR041796">
    <property type="entry name" value="Mre11_N"/>
</dbReference>
<evidence type="ECO:0000256" key="7">
    <source>
        <dbReference type="RuleBase" id="RU363069"/>
    </source>
</evidence>
<dbReference type="InterPro" id="IPR029052">
    <property type="entry name" value="Metallo-depent_PP-like"/>
</dbReference>
<keyword evidence="6 7" id="KW-0269">Exonuclease</keyword>
<dbReference type="InterPro" id="IPR004593">
    <property type="entry name" value="SbcD"/>
</dbReference>